<dbReference type="GO" id="GO:0005840">
    <property type="term" value="C:ribosome"/>
    <property type="evidence" value="ECO:0000318"/>
    <property type="project" value="GO_Central"/>
</dbReference>
<dbReference type="EnsemblPlants" id="Ma10_t05290.1">
    <property type="protein sequence ID" value="Ma10_p05290.1"/>
    <property type="gene ID" value="Ma10_g05290"/>
</dbReference>
<comment type="similarity">
    <text evidence="1">Belongs to the universal ribosomal protein uL13 family.</text>
</comment>
<keyword evidence="3" id="KW-0687">Ribonucleoprotein</keyword>
<gene>
    <name evidence="4" type="ORF">GSMUA_308310.1</name>
</gene>
<dbReference type="OMA" id="ESITHET"/>
<keyword evidence="6" id="KW-1185">Reference proteome</keyword>
<sequence>MAFNGNSMSQPLIPIFSGKSYEFWSIKMKTLFKSQDLWDLIENEYADPDDEIKLRENRKKDSKALFFIQQAVHETIFLRIAAATTSKQAWLILQNEFQGSSRVITVKLQTLHHEFEILFMKSNESVQDFLSRVTEIVSQMKSYSEHLSDHIIVVKVLRNLTPKFDHVVTAIEESKDLSTYSFDELMGSLQAYEVRLNRSLEKNEEKVFQVKGEVFRLQPGHKHCLLGRLSSEVGWNHYDTIIKLGEKRKERAKVAYERRKQLAKLRLKAEKTAGEKLRPQLDILSPL</sequence>
<accession>A0A804KSV3</accession>
<organism evidence="5 6">
    <name type="scientific">Musa acuminata subsp. malaccensis</name>
    <name type="common">Wild banana</name>
    <name type="synonym">Musa malaccensis</name>
    <dbReference type="NCBI Taxonomy" id="214687"/>
    <lineage>
        <taxon>Eukaryota</taxon>
        <taxon>Viridiplantae</taxon>
        <taxon>Streptophyta</taxon>
        <taxon>Embryophyta</taxon>
        <taxon>Tracheophyta</taxon>
        <taxon>Spermatophyta</taxon>
        <taxon>Magnoliopsida</taxon>
        <taxon>Liliopsida</taxon>
        <taxon>Zingiberales</taxon>
        <taxon>Musaceae</taxon>
        <taxon>Musa</taxon>
    </lineage>
</organism>
<evidence type="ECO:0000256" key="2">
    <source>
        <dbReference type="ARBA" id="ARBA00022980"/>
    </source>
</evidence>
<dbReference type="Gene3D" id="6.10.250.3250">
    <property type="match status" value="1"/>
</dbReference>
<dbReference type="PANTHER" id="PTHR35317:SF35">
    <property type="entry name" value="DUF4219 DOMAIN-CONTAINING PROTEIN"/>
    <property type="match status" value="1"/>
</dbReference>
<evidence type="ECO:0000313" key="4">
    <source>
        <dbReference type="EMBL" id="CAG1852605.1"/>
    </source>
</evidence>
<dbReference type="FunFam" id="6.10.250.3250:FF:000001">
    <property type="entry name" value="60S ribosomal protein L13a"/>
    <property type="match status" value="1"/>
</dbReference>
<dbReference type="AlphaFoldDB" id="A0A804KSV3"/>
<evidence type="ECO:0000256" key="3">
    <source>
        <dbReference type="ARBA" id="ARBA00023274"/>
    </source>
</evidence>
<dbReference type="PANTHER" id="PTHR35317">
    <property type="entry name" value="OS04G0629600 PROTEIN"/>
    <property type="match status" value="1"/>
</dbReference>
<dbReference type="Proteomes" id="UP000012960">
    <property type="component" value="Unplaced"/>
</dbReference>
<dbReference type="GO" id="GO:0017148">
    <property type="term" value="P:negative regulation of translation"/>
    <property type="evidence" value="ECO:0000318"/>
    <property type="project" value="GO_Central"/>
</dbReference>
<name>A0A804KSV3_MUSAM</name>
<dbReference type="GO" id="GO:0003735">
    <property type="term" value="F:structural constituent of ribosome"/>
    <property type="evidence" value="ECO:0000318"/>
    <property type="project" value="GO_Central"/>
</dbReference>
<evidence type="ECO:0000313" key="5">
    <source>
        <dbReference type="EnsemblPlants" id="Ma10_p05290.1"/>
    </source>
</evidence>
<reference evidence="5" key="2">
    <citation type="submission" date="2021-05" db="UniProtKB">
        <authorList>
            <consortium name="EnsemblPlants"/>
        </authorList>
    </citation>
    <scope>IDENTIFICATION</scope>
    <source>
        <strain evidence="5">subsp. malaccensis</strain>
    </source>
</reference>
<evidence type="ECO:0000313" key="6">
    <source>
        <dbReference type="Proteomes" id="UP000012960"/>
    </source>
</evidence>
<dbReference type="GO" id="GO:0005762">
    <property type="term" value="C:mitochondrial large ribosomal subunit"/>
    <property type="evidence" value="ECO:0000318"/>
    <property type="project" value="GO_Central"/>
</dbReference>
<reference evidence="4" key="1">
    <citation type="submission" date="2021-03" db="EMBL/GenBank/DDBJ databases">
        <authorList>
            <consortium name="Genoscope - CEA"/>
            <person name="William W."/>
        </authorList>
    </citation>
    <scope>NUCLEOTIDE SEQUENCE</scope>
    <source>
        <strain evidence="4">Doubled-haploid Pahang</strain>
    </source>
</reference>
<proteinExistence type="inferred from homology"/>
<dbReference type="EMBL" id="HG996476">
    <property type="protein sequence ID" value="CAG1852605.1"/>
    <property type="molecule type" value="Genomic_DNA"/>
</dbReference>
<dbReference type="InParanoid" id="A0A804KSV3"/>
<dbReference type="GO" id="GO:0003729">
    <property type="term" value="F:mRNA binding"/>
    <property type="evidence" value="ECO:0000318"/>
    <property type="project" value="GO_Central"/>
</dbReference>
<dbReference type="Gramene" id="Ma10_t05290.1">
    <property type="protein sequence ID" value="Ma10_p05290.1"/>
    <property type="gene ID" value="Ma10_g05290"/>
</dbReference>
<protein>
    <submittedName>
        <fullName evidence="4">(wild Malaysian banana) hypothetical protein</fullName>
    </submittedName>
</protein>
<dbReference type="Pfam" id="PF14223">
    <property type="entry name" value="Retrotran_gag_2"/>
    <property type="match status" value="1"/>
</dbReference>
<evidence type="ECO:0000256" key="1">
    <source>
        <dbReference type="ARBA" id="ARBA00006227"/>
    </source>
</evidence>
<keyword evidence="2" id="KW-0689">Ribosomal protein</keyword>